<protein>
    <submittedName>
        <fullName evidence="1">Putative outer membrane protein</fullName>
    </submittedName>
</protein>
<dbReference type="EMBL" id="BBNU01000026">
    <property type="protein sequence ID" value="GAL82365.1"/>
    <property type="molecule type" value="Genomic_DNA"/>
</dbReference>
<comment type="caution">
    <text evidence="1">The sequence shown here is derived from an EMBL/GenBank/DDBJ whole genome shotgun (WGS) entry which is preliminary data.</text>
</comment>
<gene>
    <name evidence="1" type="ORF">JCM19274_2930</name>
</gene>
<dbReference type="AlphaFoldDB" id="A0A090WZ22"/>
<dbReference type="InterPro" id="IPR011990">
    <property type="entry name" value="TPR-like_helical_dom_sf"/>
</dbReference>
<organism evidence="1 2">
    <name type="scientific">Algibacter lectus</name>
    <dbReference type="NCBI Taxonomy" id="221126"/>
    <lineage>
        <taxon>Bacteria</taxon>
        <taxon>Pseudomonadati</taxon>
        <taxon>Bacteroidota</taxon>
        <taxon>Flavobacteriia</taxon>
        <taxon>Flavobacteriales</taxon>
        <taxon>Flavobacteriaceae</taxon>
        <taxon>Algibacter</taxon>
    </lineage>
</organism>
<proteinExistence type="predicted"/>
<dbReference type="Proteomes" id="UP000029643">
    <property type="component" value="Unassembled WGS sequence"/>
</dbReference>
<dbReference type="Gene3D" id="1.25.40.390">
    <property type="match status" value="1"/>
</dbReference>
<reference evidence="1 2" key="1">
    <citation type="journal article" date="2014" name="Genome Announc.">
        <title>Draft Genome Sequences of Marine Flavobacterium Algibacter lectus Strains SS8 and NR4.</title>
        <authorList>
            <person name="Takatani N."/>
            <person name="Nakanishi M."/>
            <person name="Meirelles P."/>
            <person name="Mino S."/>
            <person name="Suda W."/>
            <person name="Oshima K."/>
            <person name="Hattori M."/>
            <person name="Ohkuma M."/>
            <person name="Hosokawa M."/>
            <person name="Miyashita K."/>
            <person name="Thompson F.L."/>
            <person name="Niwa A."/>
            <person name="Sawabe T."/>
            <person name="Sawabe T."/>
        </authorList>
    </citation>
    <scope>NUCLEOTIDE SEQUENCE [LARGE SCALE GENOMIC DNA]</scope>
    <source>
        <strain evidence="2">JCM19274</strain>
    </source>
</reference>
<name>A0A090WZ22_9FLAO</name>
<accession>A0A090WZ22</accession>
<evidence type="ECO:0000313" key="1">
    <source>
        <dbReference type="EMBL" id="GAL82365.1"/>
    </source>
</evidence>
<evidence type="ECO:0000313" key="2">
    <source>
        <dbReference type="Proteomes" id="UP000029643"/>
    </source>
</evidence>
<dbReference type="SUPFAM" id="SSF48452">
    <property type="entry name" value="TPR-like"/>
    <property type="match status" value="1"/>
</dbReference>
<sequence length="158" mass="17743">MAQARFFRGLFHYFLYTTYNGGGSIILRDKVPVTKDEFAKGLSPAADVLAFIREDLEYAYANLYKKGAYPDGDLSRVTSGAAGTILGSSYLQELNYSKAMTYFDDVINNHGYELEYDMSKLFTTAGEFNNESIFEINFTSDNIDVSLAPWMVLLEQIG</sequence>